<proteinExistence type="predicted"/>
<dbReference type="EMBL" id="CP002964">
    <property type="protein sequence ID" value="AFK05705.1"/>
    <property type="molecule type" value="Genomic_DNA"/>
</dbReference>
<keyword evidence="1" id="KW-0614">Plasmid</keyword>
<gene>
    <name evidence="1" type="ordered locus">Emtol_0075</name>
</gene>
<organism evidence="1 2">
    <name type="scientific">Emticicia oligotrophica (strain DSM 17448 / CIP 109782 / MTCC 6937 / GPTSA100-15)</name>
    <dbReference type="NCBI Taxonomy" id="929562"/>
    <lineage>
        <taxon>Bacteria</taxon>
        <taxon>Pseudomonadati</taxon>
        <taxon>Bacteroidota</taxon>
        <taxon>Cytophagia</taxon>
        <taxon>Cytophagales</taxon>
        <taxon>Leadbetterellaceae</taxon>
        <taxon>Emticicia</taxon>
    </lineage>
</organism>
<protein>
    <recommendedName>
        <fullName evidence="3">Outer membrane protein beta-barrel domain-containing protein</fullName>
    </recommendedName>
</protein>
<evidence type="ECO:0000313" key="1">
    <source>
        <dbReference type="EMBL" id="AFK05705.1"/>
    </source>
</evidence>
<evidence type="ECO:0000313" key="2">
    <source>
        <dbReference type="Proteomes" id="UP000002875"/>
    </source>
</evidence>
<sequence length="614" mass="68597">MKKIVILFNILVFVVIGLQKSQAQDLEKLKNFRVKDLFNGGIKVNGGITANHSYYNAWGIADRQVPLNFLYSGNLTLDILGKIKMPVQFSFSNQNVQFAHPFDRNYRFTQPFNRLVLKPTYKGWTLHIGTCALNFSPYTLAAHRYDGIGVEYKPKSKDASKAQFYVSLMLGNLKKATRLDTAFTVRNNQPSFKRFGVGVMLGVKKENDAAELILFTAKDRYNSLPYSLDAQRIFPQANVATSLKLKKGIGKKLSIQSEIAFSGMTTDIRGMEGARKKTFFNSYVGLLPLNASTTYNKAIRLGMDYKGKGFTSGVEYNRVDPEYRTLGAYYFTNNLENITAKVASQFQNGKISINGNVGLQRDNLTKDKLQTLSRFVGMANVALQPSEKTSLNFSYSNFLSYSNLRSSFEYLTQITPYDALDTLNFRQINQNITAMMNFALPSASDDIINNLAINLIYQNGNDQQGGQNNAAKLYNLSANYGYGIKSQKLNLAAAMNVSKNEVAAFNDFMWGPSLTLSKGFANELNAMVGLMYSSSLAQGAVTNNILSGRVGLTYSIQKKHNLTLNIIYLDKQSLADAQRKEGFNPSSFKELTTNLAYAYRFTQSLSPKVKVLKK</sequence>
<evidence type="ECO:0008006" key="3">
    <source>
        <dbReference type="Google" id="ProtNLM"/>
    </source>
</evidence>
<name>A0ABM5N838_EMTOG</name>
<dbReference type="RefSeq" id="WP_015026371.1">
    <property type="nucleotide sequence ID" value="NC_018743.1"/>
</dbReference>
<geneLocation type="plasmid" evidence="1 2">
    <name>pEMTOL03</name>
</geneLocation>
<dbReference type="SUPFAM" id="SSF56935">
    <property type="entry name" value="Porins"/>
    <property type="match status" value="1"/>
</dbReference>
<keyword evidence="2" id="KW-1185">Reference proteome</keyword>
<reference evidence="1 2" key="1">
    <citation type="submission" date="2011-07" db="EMBL/GenBank/DDBJ databases">
        <title>The complete genome of plasmid 3 of Emticicia oligotrophica DSM 17448.</title>
        <authorList>
            <consortium name="US DOE Joint Genome Institute (JGI-PGF)"/>
            <person name="Lucas S."/>
            <person name="Han J."/>
            <person name="Lapidus A."/>
            <person name="Bruce D."/>
            <person name="Goodwin L."/>
            <person name="Pitluck S."/>
            <person name="Peters L."/>
            <person name="Kyrpides N."/>
            <person name="Mavromatis K."/>
            <person name="Ivanova N."/>
            <person name="Ovchinnikova G."/>
            <person name="Teshima H."/>
            <person name="Detter J.C."/>
            <person name="Tapia R."/>
            <person name="Han C."/>
            <person name="Land M."/>
            <person name="Hauser L."/>
            <person name="Markowitz V."/>
            <person name="Cheng J.-F."/>
            <person name="Hugenholtz P."/>
            <person name="Woyke T."/>
            <person name="Wu D."/>
            <person name="Tindall B."/>
            <person name="Pomrenke H."/>
            <person name="Brambilla E."/>
            <person name="Klenk H.-P."/>
            <person name="Eisen J.A."/>
        </authorList>
    </citation>
    <scope>NUCLEOTIDE SEQUENCE [LARGE SCALE GENOMIC DNA]</scope>
    <source>
        <strain evidence="2">DSM 17448 / GPTSA100-15</strain>
        <plasmid evidence="1 2">pEMTOL03</plasmid>
    </source>
</reference>
<accession>A0ABM5N838</accession>
<dbReference type="Proteomes" id="UP000002875">
    <property type="component" value="Plasmid pEMTOL03"/>
</dbReference>